<dbReference type="STRING" id="472181.SAMN05216271_0964"/>
<keyword evidence="1" id="KW-1133">Transmembrane helix</keyword>
<protein>
    <submittedName>
        <fullName evidence="2">Uncharacterized conserved protein, DUF58 family, contains vWF domain</fullName>
    </submittedName>
</protein>
<proteinExistence type="predicted"/>
<feature type="transmembrane region" description="Helical" evidence="1">
    <location>
        <begin position="72"/>
        <end position="92"/>
    </location>
</feature>
<evidence type="ECO:0000313" key="2">
    <source>
        <dbReference type="EMBL" id="SDS01580.1"/>
    </source>
</evidence>
<sequence length="333" mass="37158">MAAQRSARGVSTGWRARGRALHQRWLKRRIPAAQQITLDHRRIFILPSRAGMAFLLLLAILLVGAINYENSLVYGLTFLLLSLFWVALHHSYRNLAGISLRATGGRPVFAGEQVPLGLVLLSPARERQALRLSWPGVAPQQLDVPADGETSTKLYYPSQGRGWLEPERLRIETRFPLGWFAAWSLLDLNWRVLVYPRPIKAPLPLQRSGSGQDEAPQAQLAEGVDDFQGLRHYRPGDSRRRLDWRAYSRGQGLHSKVFAEPQQQSQWLDLEQTTGADLEQRLGMLTGWVLALEAAGRPYGLALGNLRQAPALGEAHRDACLRALALYGLGESA</sequence>
<dbReference type="EMBL" id="LT629763">
    <property type="protein sequence ID" value="SDS01580.1"/>
    <property type="molecule type" value="Genomic_DNA"/>
</dbReference>
<accession>A0A1H1NS12</accession>
<keyword evidence="1" id="KW-0812">Transmembrane</keyword>
<gene>
    <name evidence="2" type="ORF">SAMN05216271_0964</name>
</gene>
<organism evidence="2 3">
    <name type="scientific">Halopseudomonas sabulinigri</name>
    <dbReference type="NCBI Taxonomy" id="472181"/>
    <lineage>
        <taxon>Bacteria</taxon>
        <taxon>Pseudomonadati</taxon>
        <taxon>Pseudomonadota</taxon>
        <taxon>Gammaproteobacteria</taxon>
        <taxon>Pseudomonadales</taxon>
        <taxon>Pseudomonadaceae</taxon>
        <taxon>Halopseudomonas</taxon>
    </lineage>
</organism>
<keyword evidence="1" id="KW-0472">Membrane</keyword>
<dbReference type="OrthoDB" id="5298497at2"/>
<dbReference type="PANTHER" id="PTHR34351">
    <property type="entry name" value="SLR1927 PROTEIN-RELATED"/>
    <property type="match status" value="1"/>
</dbReference>
<evidence type="ECO:0000313" key="3">
    <source>
        <dbReference type="Proteomes" id="UP000243413"/>
    </source>
</evidence>
<dbReference type="AlphaFoldDB" id="A0A1H1NS12"/>
<feature type="transmembrane region" description="Helical" evidence="1">
    <location>
        <begin position="43"/>
        <end position="66"/>
    </location>
</feature>
<dbReference type="RefSeq" id="WP_092284341.1">
    <property type="nucleotide sequence ID" value="NZ_LT629763.1"/>
</dbReference>
<reference evidence="3" key="1">
    <citation type="submission" date="2016-10" db="EMBL/GenBank/DDBJ databases">
        <authorList>
            <person name="Varghese N."/>
            <person name="Submissions S."/>
        </authorList>
    </citation>
    <scope>NUCLEOTIDE SEQUENCE [LARGE SCALE GENOMIC DNA]</scope>
    <source>
        <strain evidence="3">JCM 14963</strain>
    </source>
</reference>
<evidence type="ECO:0000256" key="1">
    <source>
        <dbReference type="SAM" id="Phobius"/>
    </source>
</evidence>
<dbReference type="Proteomes" id="UP000243413">
    <property type="component" value="Chromosome I"/>
</dbReference>
<name>A0A1H1NS12_9GAMM</name>
<dbReference type="PANTHER" id="PTHR34351:SF1">
    <property type="entry name" value="SLR1927 PROTEIN"/>
    <property type="match status" value="1"/>
</dbReference>